<name>A0ABD0V9N4_DENTH</name>
<feature type="domain" description="DUF4216" evidence="1">
    <location>
        <begin position="2"/>
        <end position="56"/>
    </location>
</feature>
<evidence type="ECO:0000259" key="1">
    <source>
        <dbReference type="Pfam" id="PF13952"/>
    </source>
</evidence>
<dbReference type="Pfam" id="PF13952">
    <property type="entry name" value="DUF4216"/>
    <property type="match status" value="1"/>
</dbReference>
<dbReference type="InterPro" id="IPR025312">
    <property type="entry name" value="DUF4216"/>
</dbReference>
<accession>A0ABD0V9N4</accession>
<dbReference type="AlphaFoldDB" id="A0ABD0V9N4"/>
<reference evidence="2 3" key="1">
    <citation type="journal article" date="2024" name="Plant Biotechnol. J.">
        <title>Dendrobium thyrsiflorum genome and its molecular insights into genes involved in important horticultural traits.</title>
        <authorList>
            <person name="Chen B."/>
            <person name="Wang J.Y."/>
            <person name="Zheng P.J."/>
            <person name="Li K.L."/>
            <person name="Liang Y.M."/>
            <person name="Chen X.F."/>
            <person name="Zhang C."/>
            <person name="Zhao X."/>
            <person name="He X."/>
            <person name="Zhang G.Q."/>
            <person name="Liu Z.J."/>
            <person name="Xu Q."/>
        </authorList>
    </citation>
    <scope>NUCLEOTIDE SEQUENCE [LARGE SCALE GENOMIC DNA]</scope>
    <source>
        <strain evidence="2">GZMU011</strain>
    </source>
</reference>
<proteinExistence type="predicted"/>
<dbReference type="Proteomes" id="UP001552299">
    <property type="component" value="Unassembled WGS sequence"/>
</dbReference>
<organism evidence="2 3">
    <name type="scientific">Dendrobium thyrsiflorum</name>
    <name type="common">Pinecone-like raceme dendrobium</name>
    <name type="synonym">Orchid</name>
    <dbReference type="NCBI Taxonomy" id="117978"/>
    <lineage>
        <taxon>Eukaryota</taxon>
        <taxon>Viridiplantae</taxon>
        <taxon>Streptophyta</taxon>
        <taxon>Embryophyta</taxon>
        <taxon>Tracheophyta</taxon>
        <taxon>Spermatophyta</taxon>
        <taxon>Magnoliopsida</taxon>
        <taxon>Liliopsida</taxon>
        <taxon>Asparagales</taxon>
        <taxon>Orchidaceae</taxon>
        <taxon>Epidendroideae</taxon>
        <taxon>Malaxideae</taxon>
        <taxon>Dendrobiinae</taxon>
        <taxon>Dendrobium</taxon>
    </lineage>
</organism>
<keyword evidence="3" id="KW-1185">Reference proteome</keyword>
<dbReference type="EMBL" id="JANQDX010000009">
    <property type="protein sequence ID" value="KAL0919296.1"/>
    <property type="molecule type" value="Genomic_DNA"/>
</dbReference>
<protein>
    <recommendedName>
        <fullName evidence="1">DUF4216 domain-containing protein</fullName>
    </recommendedName>
</protein>
<comment type="caution">
    <text evidence="2">The sequence shown here is derived from an EMBL/GenBank/DDBJ whole genome shotgun (WGS) entry which is preliminary data.</text>
</comment>
<gene>
    <name evidence="2" type="ORF">M5K25_011382</name>
</gene>
<evidence type="ECO:0000313" key="3">
    <source>
        <dbReference type="Proteomes" id="UP001552299"/>
    </source>
</evidence>
<evidence type="ECO:0000313" key="2">
    <source>
        <dbReference type="EMBL" id="KAL0919296.1"/>
    </source>
</evidence>
<sequence length="133" mass="15258">MQNKGTRVHPLYGITEVKHGRRYEKYNTFIIASKATQVFFANYLSRLRVNQDWLVVIKTKPKEDIENTASIPAAHQEECMSNFKELANDEDDQIIANETELQLEEVDLDIEENIEDVNNEDVILSNGSESPSD</sequence>